<evidence type="ECO:0000313" key="6">
    <source>
        <dbReference type="EMBL" id="CAJ1388031.1"/>
    </source>
</evidence>
<feature type="domain" description="Helicase ATP-binding" evidence="4">
    <location>
        <begin position="439"/>
        <end position="624"/>
    </location>
</feature>
<sequence length="1243" mass="134696">MPTGRPRGWPAAAASACACGASMWRPWKAACTSSTCAAFRSGPKWRTPARSAGAGSGGSGSTTCSPASAGSARSRSGTSRARSRRTSPATCAVGADGAPAGPPGSKELSMGDAPMGDAPMKAESGSSGLGECSPSVRIKQEARQANPPKGPTELKEPREIFGGLQARPRVALDLDESPEPRRGAGGRAFHLLQLSPELEACAELLRRFASSYFLCERSMPLVARSAARIWGLARGHGALPRLLDAELGCRQLLQVARDSFELFWQQVDVEEDPCGLRSLRPPSAPLLCVRYKGGANGRGRRVRPADIVRCELQGRRRMLELAQASPRGVSLDPCGLPPPEDPAPAPTVAPPNPRAAAAVGRPVDKSLDGMALINALKAEPWYVGQAVHVSQVGARTARFAQIRRELHPALKSVLSEKLKLRRPGAESTWELYSHQAEALDALSDSKDVVVSTSTGSGKSLVYQIPIFEALLKEPEATAILVFPTKALAQDQLRALKDLAQALAATGALPSDAESWVACLDGDTLGAERTRVRREAKVVLSNPDMLHSHVLPQHVEYARLLQNLHYVVLDEVHVYRGAFGAHVCNIIRRLRRVVEAPLQFIACSATVANPGEHLERLLGPRPQAPSVVARDGSPSGGHVYVLWNPAALVEGSQTAKRRRKDGDCSVEAEASVAEAQPREPESTHEELINGARASPIVEVTRLIAWLVSREVSVLAFCKWRSLVEIVLQDVREALADEADLSRRVVSYRAGYPAHLRRQLEKDIFARKVLGVACTNALELGIDIGRLDCTLSLGFPGSVSSLKQQFGRAGRAGHPGISFFVGFEDPIDQHFMRAPRELLARRAESVAVAPLNLAVLALQLPCLAAERAIDASPEGDARFWRGEEEEADAFQLAAQKCLADGSLERGESDGREALVPARRWAVRPGGPHRAVSIRAVEDHFEVVEEVKSAVGNGDGGFLQRREASHGAAMAFRKLDEIELSKAFYSLHPGAVYRYRGAEYHVADLDLRRRRATVQKCEAPLAYYTRAFDITTVRIHTRERQAVSGQATVCLGQIRLESRVKSFRRFWKAAHQEGNEDIELNLPSWGYSSRGLWFEDPLGIARQPTQPETAQDGPEGAWTWGCGWAGAHAAMHALLHVFPLFVLADRQDLDAACIDEHGVPPMDHPRLMLFDAKEGGLGLCDAAFPHGFALLREARRLVEDCACESGCPQCIVDSRCREYNRFLSKRGALEWLSGLESGCAAGPGLQ</sequence>
<reference evidence="6" key="1">
    <citation type="submission" date="2023-08" db="EMBL/GenBank/DDBJ databases">
        <authorList>
            <person name="Chen Y."/>
            <person name="Shah S."/>
            <person name="Dougan E. K."/>
            <person name="Thang M."/>
            <person name="Chan C."/>
        </authorList>
    </citation>
    <scope>NUCLEOTIDE SEQUENCE</scope>
</reference>
<evidence type="ECO:0000256" key="2">
    <source>
        <dbReference type="ARBA" id="ARBA00022840"/>
    </source>
</evidence>
<name>A0AA36IHR7_9DINO</name>
<dbReference type="InterPro" id="IPR001650">
    <property type="entry name" value="Helicase_C-like"/>
</dbReference>
<evidence type="ECO:0000256" key="3">
    <source>
        <dbReference type="SAM" id="MobiDB-lite"/>
    </source>
</evidence>
<dbReference type="InterPro" id="IPR027417">
    <property type="entry name" value="P-loop_NTPase"/>
</dbReference>
<evidence type="ECO:0000313" key="7">
    <source>
        <dbReference type="Proteomes" id="UP001178507"/>
    </source>
</evidence>
<dbReference type="Pfam" id="PF00271">
    <property type="entry name" value="Helicase_C"/>
    <property type="match status" value="1"/>
</dbReference>
<dbReference type="Pfam" id="PF09369">
    <property type="entry name" value="MZB"/>
    <property type="match status" value="1"/>
</dbReference>
<gene>
    <name evidence="6" type="ORF">EVOR1521_LOCUS13985</name>
</gene>
<evidence type="ECO:0000259" key="5">
    <source>
        <dbReference type="PROSITE" id="PS51194"/>
    </source>
</evidence>
<dbReference type="Gene3D" id="3.40.50.300">
    <property type="entry name" value="P-loop containing nucleotide triphosphate hydrolases"/>
    <property type="match status" value="2"/>
</dbReference>
<dbReference type="EMBL" id="CAUJNA010001624">
    <property type="protein sequence ID" value="CAJ1388031.1"/>
    <property type="molecule type" value="Genomic_DNA"/>
</dbReference>
<dbReference type="InterPro" id="IPR014001">
    <property type="entry name" value="Helicase_ATP-bd"/>
</dbReference>
<feature type="region of interest" description="Disordered" evidence="3">
    <location>
        <begin position="38"/>
        <end position="133"/>
    </location>
</feature>
<evidence type="ECO:0000256" key="1">
    <source>
        <dbReference type="ARBA" id="ARBA00022741"/>
    </source>
</evidence>
<dbReference type="GO" id="GO:0006289">
    <property type="term" value="P:nucleotide-excision repair"/>
    <property type="evidence" value="ECO:0007669"/>
    <property type="project" value="TreeGrafter"/>
</dbReference>
<proteinExistence type="predicted"/>
<dbReference type="CDD" id="cd18797">
    <property type="entry name" value="SF2_C_Hrq"/>
    <property type="match status" value="1"/>
</dbReference>
<dbReference type="PANTHER" id="PTHR47957">
    <property type="entry name" value="ATP-DEPENDENT HELICASE HRQ1"/>
    <property type="match status" value="1"/>
</dbReference>
<keyword evidence="7" id="KW-1185">Reference proteome</keyword>
<protein>
    <recommendedName>
        <fullName evidence="8">DEAD/DEAH box helicase</fullName>
    </recommendedName>
</protein>
<dbReference type="PROSITE" id="PS51192">
    <property type="entry name" value="HELICASE_ATP_BIND_1"/>
    <property type="match status" value="1"/>
</dbReference>
<dbReference type="GO" id="GO:0005634">
    <property type="term" value="C:nucleus"/>
    <property type="evidence" value="ECO:0007669"/>
    <property type="project" value="TreeGrafter"/>
</dbReference>
<dbReference type="GO" id="GO:0005524">
    <property type="term" value="F:ATP binding"/>
    <property type="evidence" value="ECO:0007669"/>
    <property type="project" value="UniProtKB-KW"/>
</dbReference>
<dbReference type="SMART" id="SM00487">
    <property type="entry name" value="DEXDc"/>
    <property type="match status" value="1"/>
</dbReference>
<keyword evidence="1" id="KW-0547">Nucleotide-binding</keyword>
<dbReference type="InterPro" id="IPR018973">
    <property type="entry name" value="MZB"/>
</dbReference>
<dbReference type="Proteomes" id="UP001178507">
    <property type="component" value="Unassembled WGS sequence"/>
</dbReference>
<dbReference type="SUPFAM" id="SSF52540">
    <property type="entry name" value="P-loop containing nucleoside triphosphate hydrolases"/>
    <property type="match status" value="1"/>
</dbReference>
<evidence type="ECO:0008006" key="8">
    <source>
        <dbReference type="Google" id="ProtNLM"/>
    </source>
</evidence>
<dbReference type="AlphaFoldDB" id="A0AA36IHR7"/>
<dbReference type="GO" id="GO:0003676">
    <property type="term" value="F:nucleic acid binding"/>
    <property type="evidence" value="ECO:0007669"/>
    <property type="project" value="InterPro"/>
</dbReference>
<dbReference type="CDD" id="cd17923">
    <property type="entry name" value="DEXHc_Hrq1-like"/>
    <property type="match status" value="1"/>
</dbReference>
<dbReference type="GO" id="GO:0036297">
    <property type="term" value="P:interstrand cross-link repair"/>
    <property type="evidence" value="ECO:0007669"/>
    <property type="project" value="TreeGrafter"/>
</dbReference>
<dbReference type="GO" id="GO:0043138">
    <property type="term" value="F:3'-5' DNA helicase activity"/>
    <property type="evidence" value="ECO:0007669"/>
    <property type="project" value="TreeGrafter"/>
</dbReference>
<organism evidence="6 7">
    <name type="scientific">Effrenium voratum</name>
    <dbReference type="NCBI Taxonomy" id="2562239"/>
    <lineage>
        <taxon>Eukaryota</taxon>
        <taxon>Sar</taxon>
        <taxon>Alveolata</taxon>
        <taxon>Dinophyceae</taxon>
        <taxon>Suessiales</taxon>
        <taxon>Symbiodiniaceae</taxon>
        <taxon>Effrenium</taxon>
    </lineage>
</organism>
<dbReference type="SMART" id="SM00490">
    <property type="entry name" value="HELICc"/>
    <property type="match status" value="1"/>
</dbReference>
<dbReference type="PROSITE" id="PS51257">
    <property type="entry name" value="PROKAR_LIPOPROTEIN"/>
    <property type="match status" value="1"/>
</dbReference>
<dbReference type="PANTHER" id="PTHR47957:SF3">
    <property type="entry name" value="ATP-DEPENDENT HELICASE HRQ1"/>
    <property type="match status" value="1"/>
</dbReference>
<dbReference type="Pfam" id="PF00270">
    <property type="entry name" value="DEAD"/>
    <property type="match status" value="1"/>
</dbReference>
<dbReference type="PROSITE" id="PS51194">
    <property type="entry name" value="HELICASE_CTER"/>
    <property type="match status" value="1"/>
</dbReference>
<keyword evidence="2" id="KW-0067">ATP-binding</keyword>
<feature type="domain" description="Helicase C-terminal" evidence="5">
    <location>
        <begin position="697"/>
        <end position="852"/>
    </location>
</feature>
<comment type="caution">
    <text evidence="6">The sequence shown here is derived from an EMBL/GenBank/DDBJ whole genome shotgun (WGS) entry which is preliminary data.</text>
</comment>
<feature type="compositionally biased region" description="Low complexity" evidence="3">
    <location>
        <begin position="61"/>
        <end position="99"/>
    </location>
</feature>
<evidence type="ECO:0000259" key="4">
    <source>
        <dbReference type="PROSITE" id="PS51192"/>
    </source>
</evidence>
<dbReference type="InterPro" id="IPR011545">
    <property type="entry name" value="DEAD/DEAH_box_helicase_dom"/>
</dbReference>
<accession>A0AA36IHR7</accession>